<dbReference type="Gene3D" id="2.60.40.1930">
    <property type="match status" value="1"/>
</dbReference>
<organism evidence="4 5">
    <name type="scientific">Thermogemmata fonticola</name>
    <dbReference type="NCBI Taxonomy" id="2755323"/>
    <lineage>
        <taxon>Bacteria</taxon>
        <taxon>Pseudomonadati</taxon>
        <taxon>Planctomycetota</taxon>
        <taxon>Planctomycetia</taxon>
        <taxon>Gemmatales</taxon>
        <taxon>Gemmataceae</taxon>
        <taxon>Thermogemmata</taxon>
    </lineage>
</organism>
<dbReference type="SUPFAM" id="SSF49464">
    <property type="entry name" value="Carboxypeptidase regulatory domain-like"/>
    <property type="match status" value="1"/>
</dbReference>
<dbReference type="PANTHER" id="PTHR40094">
    <property type="entry name" value="ALPHA-2-MACROGLOBULIN HOMOLOG"/>
    <property type="match status" value="1"/>
</dbReference>
<dbReference type="EMBL" id="JACEFB010000002">
    <property type="protein sequence ID" value="MBA2225457.1"/>
    <property type="molecule type" value="Genomic_DNA"/>
</dbReference>
<feature type="region of interest" description="Disordered" evidence="2">
    <location>
        <begin position="862"/>
        <end position="901"/>
    </location>
</feature>
<dbReference type="PANTHER" id="PTHR40094:SF1">
    <property type="entry name" value="UBIQUITIN DOMAIN-CONTAINING PROTEIN"/>
    <property type="match status" value="1"/>
</dbReference>
<feature type="region of interest" description="Disordered" evidence="2">
    <location>
        <begin position="1224"/>
        <end position="1243"/>
    </location>
</feature>
<dbReference type="InterPro" id="IPR001599">
    <property type="entry name" value="Macroglobln_a2"/>
</dbReference>
<dbReference type="Pfam" id="PF00207">
    <property type="entry name" value="A2M"/>
    <property type="match status" value="1"/>
</dbReference>
<dbReference type="SUPFAM" id="SSF48452">
    <property type="entry name" value="TPR-like"/>
    <property type="match status" value="1"/>
</dbReference>
<dbReference type="InterPro" id="IPR051802">
    <property type="entry name" value="YfhM-like"/>
</dbReference>
<dbReference type="InterPro" id="IPR011625">
    <property type="entry name" value="A2M_N_BRD"/>
</dbReference>
<gene>
    <name evidence="4" type="ORF">H0921_04680</name>
</gene>
<dbReference type="InterPro" id="IPR041246">
    <property type="entry name" value="Bact_MG10"/>
</dbReference>
<name>A0A7V9AB66_9BACT</name>
<evidence type="ECO:0000259" key="3">
    <source>
        <dbReference type="SMART" id="SM01360"/>
    </source>
</evidence>
<feature type="domain" description="Alpha-2-macroglobulin" evidence="3">
    <location>
        <begin position="1252"/>
        <end position="1342"/>
    </location>
</feature>
<dbReference type="InterPro" id="IPR011990">
    <property type="entry name" value="TPR-like_helical_dom_sf"/>
</dbReference>
<dbReference type="Pfam" id="PF07703">
    <property type="entry name" value="A2M_BRD"/>
    <property type="match status" value="1"/>
</dbReference>
<dbReference type="Gene3D" id="1.25.40.10">
    <property type="entry name" value="Tetratricopeptide repeat domain"/>
    <property type="match status" value="1"/>
</dbReference>
<dbReference type="Proteomes" id="UP000542342">
    <property type="component" value="Unassembled WGS sequence"/>
</dbReference>
<accession>A0A7V9AB66</accession>
<proteinExistence type="inferred from homology"/>
<dbReference type="InterPro" id="IPR002890">
    <property type="entry name" value="MG2"/>
</dbReference>
<dbReference type="Pfam" id="PF01835">
    <property type="entry name" value="MG2"/>
    <property type="match status" value="1"/>
</dbReference>
<keyword evidence="5" id="KW-1185">Reference proteome</keyword>
<protein>
    <recommendedName>
        <fullName evidence="3">Alpha-2-macroglobulin domain-containing protein</fullName>
    </recommendedName>
</protein>
<dbReference type="GO" id="GO:0004866">
    <property type="term" value="F:endopeptidase inhibitor activity"/>
    <property type="evidence" value="ECO:0007669"/>
    <property type="project" value="InterPro"/>
</dbReference>
<comment type="caution">
    <text evidence="4">The sequence shown here is derived from an EMBL/GenBank/DDBJ whole genome shotgun (WGS) entry which is preliminary data.</text>
</comment>
<reference evidence="4 5" key="1">
    <citation type="submission" date="2020-07" db="EMBL/GenBank/DDBJ databases">
        <title>Thermogemmata thermophila gen. nov., sp. nov., a novel moderate thermophilic planctomycete from a Kamchatka hot spring.</title>
        <authorList>
            <person name="Elcheninov A.G."/>
            <person name="Podosokorskaya O.A."/>
            <person name="Kovaleva O.L."/>
            <person name="Novikov A."/>
            <person name="Bonch-Osmolovskaya E.A."/>
            <person name="Toshchakov S.V."/>
            <person name="Kublanov I.V."/>
        </authorList>
    </citation>
    <scope>NUCLEOTIDE SEQUENCE [LARGE SCALE GENOMIC DNA]</scope>
    <source>
        <strain evidence="4 5">2918</strain>
    </source>
</reference>
<dbReference type="InterPro" id="IPR008969">
    <property type="entry name" value="CarboxyPept-like_regulatory"/>
</dbReference>
<dbReference type="InterPro" id="IPR008930">
    <property type="entry name" value="Terpenoid_cyclase/PrenylTrfase"/>
</dbReference>
<dbReference type="SMART" id="SM01360">
    <property type="entry name" value="A2M"/>
    <property type="match status" value="1"/>
</dbReference>
<comment type="similarity">
    <text evidence="1">Belongs to the protease inhibitor I39 (alpha-2-macroglobulin) family. Bacterial alpha-2-macroglobulin subfamily.</text>
</comment>
<evidence type="ECO:0000313" key="4">
    <source>
        <dbReference type="EMBL" id="MBA2225457.1"/>
    </source>
</evidence>
<dbReference type="RefSeq" id="WP_194536880.1">
    <property type="nucleotide sequence ID" value="NZ_JACEFB010000002.1"/>
</dbReference>
<evidence type="ECO:0000313" key="5">
    <source>
        <dbReference type="Proteomes" id="UP000542342"/>
    </source>
</evidence>
<dbReference type="Pfam" id="PF17973">
    <property type="entry name" value="bMG10"/>
    <property type="match status" value="1"/>
</dbReference>
<dbReference type="Gene3D" id="1.50.10.20">
    <property type="match status" value="1"/>
</dbReference>
<dbReference type="SUPFAM" id="SSF48239">
    <property type="entry name" value="Terpenoid cyclases/Protein prenyltransferases"/>
    <property type="match status" value="1"/>
</dbReference>
<evidence type="ECO:0000256" key="2">
    <source>
        <dbReference type="SAM" id="MobiDB-lite"/>
    </source>
</evidence>
<evidence type="ECO:0000256" key="1">
    <source>
        <dbReference type="ARBA" id="ARBA00010556"/>
    </source>
</evidence>
<sequence length="2011" mass="228413">MARSGCGVMQSVKLSVLWIAALSLSLLVGHTMGQQSRQQMWKKVAEAEQKGLPQTALNALEPILEAALRDKDYPEAIRALVKKYHLIGTIEGNKAEEKIVRLQAEMGQMPAEMRPILHAVLGHWYWQYYQQNRWRYLNRTATAVSPGDDIRTWDLPRIYAEIDKNFEAALQAEKELQAIPISRYSHWLQGGTLPDKYRPTLYDFLAFEAIHFYASGEQAGAKPQDAFEITPDMPIFDSLDDFLAWQPQTTDRNSPNYKAIRLFQKLLSFHRQDKDPSALLDADLHRLRFGWNQAAGPDKNRRYKAALERFITTQEKHQLSALARYQLAEVLYEEGDWAQAREIALQAQRSFPKSAGGQLAKGLIVRIEAKEAQVNTERVWTEAGADITLTYRNLTEAHICIVPDDFVRALQRQRWSPNHLEEHEIKALLQHKNARRFRHVLPPTPDYKPRTEKISAPKDLKPGFYRIFVGFDPDFRSWLGYTSVFVSELAIVERQNQYTSVAEGLVVHAREGTPIAGAQIEAWQHGQQGGWFKVDAQTVTDPQGRYSLPLGVGNYILLVRHRDQFLASDPLWLRNGLDLGRIQQNVVFFTDRSIYRPGQTIHFKGIVLRTDAEADRYETLAGEPVTVVFRDVNGKEIDRLQLRSNDYGSFSGTFLAPQNRLTGAMTIRAERGGQGVAVVRVEEYKRPKFEVKLEVPQEGVRLQQAVSVQGTAQQYNGVPVAGGKVAYRVVRQVRYPRWLQDFCWWRPWRETPAQEIAHGVTTTGPDGRFTITFFARPDLQVDPADDPSFTYTITADVTDTTGETRSGTGSVQIGYVALRAEMSTPEWLPASQEVPLTLRTTTLDGQGQSARGKLTIYTLRQPPQPVRQPMDNPRERFPMRGANGGQQPPADPSQPHSWAEDKAVHTADFSTDAQGQFTARVRLAPGIYRAIVATEDRFGKKVTAKHQFIVVEPEAARCAIRLPQVLVAPKWSCEVGEEFLLLWGSGYESAQAYVEIEHRGRILQSFWTDPQRTQQLIRQRIDEKMRGGFTVRVLFVRENRAYLTQRQVEVPWSNKQLQVKWERLVSRLEPGQKTTFTAIITGPEAQKAVAEVAAAMYDASLDAFYVHNWPRQIAPFRHDHSRYFLRFENGPSRFAFVRAPVPEVVNLEPFTYRSFPKEVTGDRHGHRFFGFGPDDGLIGRSGATRLQLLSGSPPAMAEAASERLRAAPQLAKEAVGEFDRNALDPVGAPPVPPNSSSAALDQVSPRRNLQETAFFFPHLISNAQGEVRIEFTAPEALTRWKVMLFAHDPQLRSGGLAAEVVTAKDLMVQPNPPRFLREGDVIEFTAKVSNLSTEAIAGQVRLQLFDARTLRPVDAELGNIKAEQKFELAAKESKTYAWRLTVPDGVGPLLYRVVAAGPRMSDGEEAHLPVLARRVLVRESLPLPIRNAGMKTFEFRKLLESGRSDTLRHQTLTVQMVSQPAWYAIMALPYLMEYPYECSEQVFNRLYANALARHIANSDPRIRRVFDQWKGTAALDSPLEKNADLKSVLLEETPWIREAVRESEARRQVGVLFDNDRLDRELAATLQKLAQMQHPDGAWPWFPGGPPNHYITLYITTGFGRLRHLGVKIDMEPALRAVVHLDHLAQRLYLEAQKHKPQENHLSPIVAFYLYGRSFFLADRAIAPEHQEAVNYWLDQARKYWLPLGHRQSQAHLALGLHRFGDKETARAILKSIREHAKVEEELGMYWRDQEMSHSWFRAPIETQALMIEAFDEVLGDAEAVENCKVWLLKMKQTTDWKTTKATADAIYALLLRGDNLLQSDALVEVTVGDYKIVPQKVEAGTGFYEHRFVQSDIKPDYGRITLRKTDAGVSWGSIHWSYLEDLSKVTPQTDTPLKLEKKLFRRTYGKSGPVLTPVEPGAAVAVGDELVVRIILRTDRDMEYVHLKDYRGSGTEPVNVLSRYKWQDGLGYYESTRDTASHFFIEYLPKGVYVFEYALRVQHRGQYPMGYAQVQCMYAPEFQSHSETLTLRVE</sequence>